<evidence type="ECO:0000313" key="2">
    <source>
        <dbReference type="EMBL" id="GMI03813.1"/>
    </source>
</evidence>
<evidence type="ECO:0000313" key="3">
    <source>
        <dbReference type="Proteomes" id="UP001165122"/>
    </source>
</evidence>
<proteinExistence type="predicted"/>
<keyword evidence="1" id="KW-0732">Signal</keyword>
<organism evidence="2 3">
    <name type="scientific">Triparma laevis f. longispina</name>
    <dbReference type="NCBI Taxonomy" id="1714387"/>
    <lineage>
        <taxon>Eukaryota</taxon>
        <taxon>Sar</taxon>
        <taxon>Stramenopiles</taxon>
        <taxon>Ochrophyta</taxon>
        <taxon>Bolidophyceae</taxon>
        <taxon>Parmales</taxon>
        <taxon>Triparmaceae</taxon>
        <taxon>Triparma</taxon>
    </lineage>
</organism>
<dbReference type="InterPro" id="IPR009030">
    <property type="entry name" value="Growth_fac_rcpt_cys_sf"/>
</dbReference>
<reference evidence="3" key="1">
    <citation type="journal article" date="2023" name="Commun. Biol.">
        <title>Genome analysis of Parmales, the sister group of diatoms, reveals the evolutionary specialization of diatoms from phago-mixotrophs to photoautotrophs.</title>
        <authorList>
            <person name="Ban H."/>
            <person name="Sato S."/>
            <person name="Yoshikawa S."/>
            <person name="Yamada K."/>
            <person name="Nakamura Y."/>
            <person name="Ichinomiya M."/>
            <person name="Sato N."/>
            <person name="Blanc-Mathieu R."/>
            <person name="Endo H."/>
            <person name="Kuwata A."/>
            <person name="Ogata H."/>
        </authorList>
    </citation>
    <scope>NUCLEOTIDE SEQUENCE [LARGE SCALE GENOMIC DNA]</scope>
    <source>
        <strain evidence="3">NIES 3700</strain>
    </source>
</reference>
<dbReference type="AlphaFoldDB" id="A0A9W7C7W2"/>
<gene>
    <name evidence="2" type="ORF">TrLO_g11016</name>
</gene>
<protein>
    <submittedName>
        <fullName evidence="2">Uncharacterized protein</fullName>
    </submittedName>
</protein>
<comment type="caution">
    <text evidence="2">The sequence shown here is derived from an EMBL/GenBank/DDBJ whole genome shotgun (WGS) entry which is preliminary data.</text>
</comment>
<dbReference type="PANTHER" id="PTHR47236:SF4">
    <property type="entry name" value="GENE 9195-RELATED"/>
    <property type="match status" value="1"/>
</dbReference>
<dbReference type="EMBL" id="BRXW01000063">
    <property type="protein sequence ID" value="GMI03813.1"/>
    <property type="molecule type" value="Genomic_DNA"/>
</dbReference>
<feature type="signal peptide" evidence="1">
    <location>
        <begin position="1"/>
        <end position="19"/>
    </location>
</feature>
<keyword evidence="3" id="KW-1185">Reference proteome</keyword>
<dbReference type="PANTHER" id="PTHR47236">
    <property type="entry name" value="GENE, 32742-RELATED-RELATED"/>
    <property type="match status" value="1"/>
</dbReference>
<name>A0A9W7C7W2_9STRA</name>
<dbReference type="OrthoDB" id="439917at2759"/>
<feature type="chain" id="PRO_5040848816" evidence="1">
    <location>
        <begin position="20"/>
        <end position="796"/>
    </location>
</feature>
<evidence type="ECO:0000256" key="1">
    <source>
        <dbReference type="SAM" id="SignalP"/>
    </source>
</evidence>
<dbReference type="Proteomes" id="UP001165122">
    <property type="component" value="Unassembled WGS sequence"/>
</dbReference>
<dbReference type="SUPFAM" id="SSF57184">
    <property type="entry name" value="Growth factor receptor domain"/>
    <property type="match status" value="1"/>
</dbReference>
<dbReference type="SMART" id="SM01411">
    <property type="entry name" value="Ephrin_rec_like"/>
    <property type="match status" value="6"/>
</dbReference>
<accession>A0A9W7C7W2</accession>
<sequence length="796" mass="86343">MKIALLKLLPLASLSPTLGQVPYPSHNTGAGDINNPHISTTKFVNKPAGYYTVTTNGESELIRCPAGHFCPPNSSPISPIPCGGNDKFCPLGSSRPTLVEKGHYTIGGTHLTRSNEQICEPGFWCGNGTKTECEEGYYGDSFAETESKCVGPCSIGYYCLPGSTSPTQLPCGDPSQYCLSGAKEVTKVRAGYKSIGGSLTTRTNEEIVEEGYYAMDGVEYKCPAGRYGHVKGLSNEQCSGVCAQGYYCPAKSTSPFQKICGGSDRYCPSGSGAPILVWEGHYTVNDFNGTCGAGRFRNFTNVVDETISPIMKTSVTPTKVPVAPCDLCPEGKYKHVAGDDKALCLPCPYLTTGIDDNGWGESTSDRTSCVCYRESGGKPFSNIYFNVTKGECHSIEPGQEMPHTDVVADSDRTRNVQKECERGYYCLEGVRYKCPKGRYGDKIRETNSGCTGECQPGYYCEEGNQDNRQNPCRSVDLYCPKNSSTPTRVTPGYYTNEDSAENVRSYETICPPGYYCTGGKRFECIRGYYGSGTGNTVETCEGKCDPGHWCTSKSTSKTQNECGGSNAYCPKGSYETTEVTQGYYTVPGSIDLEIRYGRDQKNTTMSSQKVCEPGFWCDKGIKYHCAAGSWSNDWGLREQNSCDLCEPGYYCPSHPLQPSTSATGLECGRVDLFCEEGSFKPGNVSLGYYSTPVGGKNSTRSGEEKCEKGYWCEAGIRRSCPAGVWGGEKGMVERKCSGFCPAGFYCPSGSIEPQECGINEYSTSGAWECISCGEESLGVGEDGSRRCKNKRKCCEQ</sequence>